<comment type="similarity">
    <text evidence="2">Belongs to the fimbrial protein family.</text>
</comment>
<dbReference type="InterPro" id="IPR050263">
    <property type="entry name" value="Bact_Fimbrial_Adh_Pro"/>
</dbReference>
<evidence type="ECO:0000256" key="5">
    <source>
        <dbReference type="SAM" id="SignalP"/>
    </source>
</evidence>
<organism evidence="6 7">
    <name type="scientific">Vulcaniibacterium tengchongense</name>
    <dbReference type="NCBI Taxonomy" id="1273429"/>
    <lineage>
        <taxon>Bacteria</taxon>
        <taxon>Pseudomonadati</taxon>
        <taxon>Pseudomonadota</taxon>
        <taxon>Gammaproteobacteria</taxon>
        <taxon>Lysobacterales</taxon>
        <taxon>Lysobacteraceae</taxon>
        <taxon>Vulcaniibacterium</taxon>
    </lineage>
</organism>
<keyword evidence="7" id="KW-1185">Reference proteome</keyword>
<feature type="signal peptide" evidence="5">
    <location>
        <begin position="1"/>
        <end position="21"/>
    </location>
</feature>
<dbReference type="RefSeq" id="WP_123769119.1">
    <property type="nucleotide sequence ID" value="NZ_RKQN01000001.1"/>
</dbReference>
<keyword evidence="4" id="KW-0281">Fimbrium</keyword>
<keyword evidence="3 5" id="KW-0732">Signal</keyword>
<proteinExistence type="inferred from homology"/>
<sequence length="179" mass="17976">MKLSPLVIALLAGVAFSQAQAADGTITFNGEVTDTTCVIDGNGTGATDFTVTLPTVATTALAAAGQTAGATPFNITVGSAAQPCAHSNVKVHFEPTPNVNLATGGLRNIAATTPAGNVEVNILNDSGQKIDLSNNAGSQTVPVNGGIAVMNYFGEYEAVGGASSAGLVETNIRYSVTYQ</sequence>
<accession>A0A3N4VQT9</accession>
<dbReference type="GO" id="GO:0009289">
    <property type="term" value="C:pilus"/>
    <property type="evidence" value="ECO:0007669"/>
    <property type="project" value="UniProtKB-SubCell"/>
</dbReference>
<dbReference type="InterPro" id="IPR036937">
    <property type="entry name" value="Adhesion_dom_fimbrial_sf"/>
</dbReference>
<evidence type="ECO:0000256" key="4">
    <source>
        <dbReference type="ARBA" id="ARBA00023263"/>
    </source>
</evidence>
<dbReference type="PANTHER" id="PTHR33420:SF3">
    <property type="entry name" value="FIMBRIAL SUBUNIT ELFA"/>
    <property type="match status" value="1"/>
</dbReference>
<dbReference type="AlphaFoldDB" id="A0A3N4VQT9"/>
<dbReference type="Pfam" id="PF16970">
    <property type="entry name" value="FimA"/>
    <property type="match status" value="1"/>
</dbReference>
<protein>
    <submittedName>
        <fullName evidence="6">Major type 1 subunit fimbrin (Pilin)</fullName>
    </submittedName>
</protein>
<evidence type="ECO:0000256" key="2">
    <source>
        <dbReference type="ARBA" id="ARBA00006671"/>
    </source>
</evidence>
<dbReference type="InterPro" id="IPR039458">
    <property type="entry name" value="FimA-like"/>
</dbReference>
<evidence type="ECO:0000313" key="7">
    <source>
        <dbReference type="Proteomes" id="UP000269708"/>
    </source>
</evidence>
<evidence type="ECO:0000256" key="1">
    <source>
        <dbReference type="ARBA" id="ARBA00004561"/>
    </source>
</evidence>
<gene>
    <name evidence="6" type="ORF">EDC50_0772</name>
</gene>
<dbReference type="Gene3D" id="2.60.40.1090">
    <property type="entry name" value="Fimbrial-type adhesion domain"/>
    <property type="match status" value="1"/>
</dbReference>
<dbReference type="GO" id="GO:0043709">
    <property type="term" value="P:cell adhesion involved in single-species biofilm formation"/>
    <property type="evidence" value="ECO:0007669"/>
    <property type="project" value="TreeGrafter"/>
</dbReference>
<dbReference type="Proteomes" id="UP000269708">
    <property type="component" value="Unassembled WGS sequence"/>
</dbReference>
<feature type="chain" id="PRO_5018064863" evidence="5">
    <location>
        <begin position="22"/>
        <end position="179"/>
    </location>
</feature>
<dbReference type="EMBL" id="RKQN01000001">
    <property type="protein sequence ID" value="RPE81581.1"/>
    <property type="molecule type" value="Genomic_DNA"/>
</dbReference>
<comment type="caution">
    <text evidence="6">The sequence shown here is derived from an EMBL/GenBank/DDBJ whole genome shotgun (WGS) entry which is preliminary data.</text>
</comment>
<evidence type="ECO:0000313" key="6">
    <source>
        <dbReference type="EMBL" id="RPE81581.1"/>
    </source>
</evidence>
<dbReference type="PANTHER" id="PTHR33420">
    <property type="entry name" value="FIMBRIAL SUBUNIT ELFA-RELATED"/>
    <property type="match status" value="1"/>
</dbReference>
<reference evidence="6 7" key="1">
    <citation type="submission" date="2018-11" db="EMBL/GenBank/DDBJ databases">
        <title>Genomic Encyclopedia of Type Strains, Phase IV (KMG-IV): sequencing the most valuable type-strain genomes for metagenomic binning, comparative biology and taxonomic classification.</title>
        <authorList>
            <person name="Goeker M."/>
        </authorList>
    </citation>
    <scope>NUCLEOTIDE SEQUENCE [LARGE SCALE GENOMIC DNA]</scope>
    <source>
        <strain evidence="6 7">DSM 25623</strain>
    </source>
</reference>
<dbReference type="InterPro" id="IPR008966">
    <property type="entry name" value="Adhesion_dom_sf"/>
</dbReference>
<dbReference type="SUPFAM" id="SSF49401">
    <property type="entry name" value="Bacterial adhesins"/>
    <property type="match status" value="1"/>
</dbReference>
<comment type="subcellular location">
    <subcellularLocation>
        <location evidence="1">Fimbrium</location>
    </subcellularLocation>
</comment>
<name>A0A3N4VQT9_9GAMM</name>
<evidence type="ECO:0000256" key="3">
    <source>
        <dbReference type="ARBA" id="ARBA00022729"/>
    </source>
</evidence>
<dbReference type="OrthoDB" id="6494728at2"/>